<dbReference type="RefSeq" id="XP_006875287.1">
    <property type="nucleotide sequence ID" value="XM_006875225.1"/>
</dbReference>
<feature type="transmembrane region" description="Helical" evidence="11">
    <location>
        <begin position="176"/>
        <end position="198"/>
    </location>
</feature>
<dbReference type="FunFam" id="1.20.1070.10:FF:000142">
    <property type="entry name" value="G protein-coupled receptor 55"/>
    <property type="match status" value="1"/>
</dbReference>
<name>A0A9B0U3H1_CHRAS</name>
<protein>
    <submittedName>
        <fullName evidence="14">G-protein coupled receptor 35-like</fullName>
    </submittedName>
</protein>
<evidence type="ECO:0000256" key="3">
    <source>
        <dbReference type="ARBA" id="ARBA00022692"/>
    </source>
</evidence>
<feature type="transmembrane region" description="Helical" evidence="11">
    <location>
        <begin position="95"/>
        <end position="113"/>
    </location>
</feature>
<dbReference type="GO" id="GO:0007200">
    <property type="term" value="P:phospholipase C-activating G protein-coupled receptor signaling pathway"/>
    <property type="evidence" value="ECO:0007669"/>
    <property type="project" value="TreeGrafter"/>
</dbReference>
<dbReference type="GO" id="GO:0035025">
    <property type="term" value="P:positive regulation of Rho protein signal transduction"/>
    <property type="evidence" value="ECO:0007669"/>
    <property type="project" value="TreeGrafter"/>
</dbReference>
<dbReference type="InterPro" id="IPR000276">
    <property type="entry name" value="GPCR_Rhodpsn"/>
</dbReference>
<feature type="domain" description="G-protein coupled receptors family 1 profile" evidence="12">
    <location>
        <begin position="35"/>
        <end position="281"/>
    </location>
</feature>
<keyword evidence="13" id="KW-1185">Reference proteome</keyword>
<evidence type="ECO:0000259" key="12">
    <source>
        <dbReference type="PROSITE" id="PS50262"/>
    </source>
</evidence>
<proteinExistence type="inferred from homology"/>
<evidence type="ECO:0000256" key="5">
    <source>
        <dbReference type="ARBA" id="ARBA00023040"/>
    </source>
</evidence>
<dbReference type="OrthoDB" id="6086428at2759"/>
<evidence type="ECO:0000256" key="1">
    <source>
        <dbReference type="ARBA" id="ARBA00004651"/>
    </source>
</evidence>
<dbReference type="PROSITE" id="PS50262">
    <property type="entry name" value="G_PROTEIN_RECEP_F1_2"/>
    <property type="match status" value="1"/>
</dbReference>
<dbReference type="Gene3D" id="1.20.1070.10">
    <property type="entry name" value="Rhodopsin 7-helix transmembrane proteins"/>
    <property type="match status" value="1"/>
</dbReference>
<feature type="transmembrane region" description="Helical" evidence="11">
    <location>
        <begin position="219"/>
        <end position="242"/>
    </location>
</feature>
<evidence type="ECO:0000256" key="4">
    <source>
        <dbReference type="ARBA" id="ARBA00022989"/>
    </source>
</evidence>
<feature type="transmembrane region" description="Helical" evidence="11">
    <location>
        <begin position="20"/>
        <end position="43"/>
    </location>
</feature>
<evidence type="ECO:0000313" key="14">
    <source>
        <dbReference type="RefSeq" id="XP_006875287.1"/>
    </source>
</evidence>
<dbReference type="Proteomes" id="UP000504623">
    <property type="component" value="Unplaced"/>
</dbReference>
<evidence type="ECO:0000256" key="6">
    <source>
        <dbReference type="ARBA" id="ARBA00023136"/>
    </source>
</evidence>
<dbReference type="Pfam" id="PF00001">
    <property type="entry name" value="7tm_1"/>
    <property type="match status" value="1"/>
</dbReference>
<evidence type="ECO:0000256" key="7">
    <source>
        <dbReference type="ARBA" id="ARBA00023170"/>
    </source>
</evidence>
<evidence type="ECO:0000256" key="2">
    <source>
        <dbReference type="ARBA" id="ARBA00022475"/>
    </source>
</evidence>
<dbReference type="AlphaFoldDB" id="A0A9B0U3H1"/>
<keyword evidence="7 10" id="KW-0675">Receptor</keyword>
<evidence type="ECO:0000256" key="10">
    <source>
        <dbReference type="RuleBase" id="RU000688"/>
    </source>
</evidence>
<organism evidence="13 14">
    <name type="scientific">Chrysochloris asiatica</name>
    <name type="common">Cape golden mole</name>
    <dbReference type="NCBI Taxonomy" id="185453"/>
    <lineage>
        <taxon>Eukaryota</taxon>
        <taxon>Metazoa</taxon>
        <taxon>Chordata</taxon>
        <taxon>Craniata</taxon>
        <taxon>Vertebrata</taxon>
        <taxon>Euteleostomi</taxon>
        <taxon>Mammalia</taxon>
        <taxon>Eutheria</taxon>
        <taxon>Afrotheria</taxon>
        <taxon>Chrysochloridae</taxon>
        <taxon>Chrysochlorinae</taxon>
        <taxon>Chrysochloris</taxon>
    </lineage>
</organism>
<dbReference type="PRINTS" id="PR00237">
    <property type="entry name" value="GPCRRHODOPSN"/>
</dbReference>
<evidence type="ECO:0000256" key="11">
    <source>
        <dbReference type="SAM" id="Phobius"/>
    </source>
</evidence>
<evidence type="ECO:0000313" key="13">
    <source>
        <dbReference type="Proteomes" id="UP000504623"/>
    </source>
</evidence>
<gene>
    <name evidence="14" type="primary">LOC102834141</name>
</gene>
<dbReference type="PRINTS" id="PR01157">
    <property type="entry name" value="P2YPURNOCPTR"/>
</dbReference>
<keyword evidence="5 10" id="KW-0297">G-protein coupled receptor</keyword>
<dbReference type="GeneID" id="102834141"/>
<dbReference type="GO" id="GO:0005886">
    <property type="term" value="C:plasma membrane"/>
    <property type="evidence" value="ECO:0007669"/>
    <property type="project" value="UniProtKB-SubCell"/>
</dbReference>
<comment type="similarity">
    <text evidence="10">Belongs to the G-protein coupled receptor 1 family.</text>
</comment>
<comment type="subcellular location">
    <subcellularLocation>
        <location evidence="1">Cell membrane</location>
        <topology evidence="1">Multi-pass membrane protein</topology>
    </subcellularLocation>
</comment>
<keyword evidence="6 11" id="KW-0472">Membrane</keyword>
<keyword evidence="9 10" id="KW-0807">Transducer</keyword>
<feature type="transmembrane region" description="Helical" evidence="11">
    <location>
        <begin position="55"/>
        <end position="79"/>
    </location>
</feature>
<dbReference type="PANTHER" id="PTHR24232:SF103">
    <property type="entry name" value="G-PROTEIN COUPLED RECEPTORS FAMILY 1 PROFILE DOMAIN-CONTAINING PROTEIN"/>
    <property type="match status" value="1"/>
</dbReference>
<keyword evidence="8" id="KW-0325">Glycoprotein</keyword>
<keyword evidence="3 10" id="KW-0812">Transmembrane</keyword>
<evidence type="ECO:0000256" key="8">
    <source>
        <dbReference type="ARBA" id="ARBA00023180"/>
    </source>
</evidence>
<keyword evidence="2" id="KW-1003">Cell membrane</keyword>
<evidence type="ECO:0000256" key="9">
    <source>
        <dbReference type="ARBA" id="ARBA00023224"/>
    </source>
</evidence>
<dbReference type="GO" id="GO:0004930">
    <property type="term" value="F:G protein-coupled receptor activity"/>
    <property type="evidence" value="ECO:0007669"/>
    <property type="project" value="UniProtKB-KW"/>
</dbReference>
<reference evidence="14" key="1">
    <citation type="submission" date="2025-08" db="UniProtKB">
        <authorList>
            <consortium name="RefSeq"/>
        </authorList>
    </citation>
    <scope>IDENTIFICATION</scope>
    <source>
        <tissue evidence="14">Spleen</tissue>
    </source>
</reference>
<dbReference type="SUPFAM" id="SSF81321">
    <property type="entry name" value="Family A G protein-coupled receptor-like"/>
    <property type="match status" value="1"/>
</dbReference>
<keyword evidence="4 11" id="KW-1133">Transmembrane helix</keyword>
<dbReference type="InterPro" id="IPR017452">
    <property type="entry name" value="GPCR_Rhodpsn_7TM"/>
</dbReference>
<accession>A0A9B0U3H1</accession>
<dbReference type="PANTHER" id="PTHR24232">
    <property type="entry name" value="G-PROTEIN COUPLED RECEPTOR"/>
    <property type="match status" value="1"/>
</dbReference>
<feature type="transmembrane region" description="Helical" evidence="11">
    <location>
        <begin position="134"/>
        <end position="156"/>
    </location>
</feature>
<sequence length="362" mass="39904">MSSGASGNCTADRSCVSQVATTVSIILILGLGTLLNGLALWVFGCRLRRWTETRIYMVNLVVADCMLLLSLPGVLYMLIPQSGSEDDTWCRVLQSFYYVNAYMSMSLITAIAVDRYATLCLPMRARAWRCPRQAAITCVVLWLLVTGAVVALASWLPAGESFCFGKGQTRGVRTLVFSLFLFYFLLPVLSFCSVQVLWHLRREWMRAPPQSAASIRKAFCVVAANLATFLLCFLPLHVALLAKLVTQLMDADCPTVKTVIFCVQVTSRMANFNCCLDAFGYYFVASEFQEEVATVVTLPWPFRGWNRGGSQGQTGEEGQAEEGSAQTLQALPCAAQVSPEGSFVPPLLVSQHNTSLWFLEDC</sequence>
<dbReference type="PROSITE" id="PS00237">
    <property type="entry name" value="G_PROTEIN_RECEP_F1_1"/>
    <property type="match status" value="1"/>
</dbReference>